<keyword evidence="3" id="KW-1185">Reference proteome</keyword>
<name>A0ABS4HLV1_9STAP</name>
<sequence length="36" mass="4157">MTKRLRECGDLIGVDFLDHIIIGDGKYVSLKEMNYI</sequence>
<reference evidence="2 3" key="1">
    <citation type="submission" date="2021-03" db="EMBL/GenBank/DDBJ databases">
        <title>Genomic Encyclopedia of Type Strains, Phase IV (KMG-IV): sequencing the most valuable type-strain genomes for metagenomic binning, comparative biology and taxonomic classification.</title>
        <authorList>
            <person name="Goeker M."/>
        </authorList>
    </citation>
    <scope>NUCLEOTIDE SEQUENCE [LARGE SCALE GENOMIC DNA]</scope>
    <source>
        <strain evidence="2 3">DSM 22420</strain>
    </source>
</reference>
<gene>
    <name evidence="2" type="ORF">J2Z27_000634</name>
</gene>
<accession>A0ABS4HLV1</accession>
<dbReference type="InterPro" id="IPR025657">
    <property type="entry name" value="RadC_JAB"/>
</dbReference>
<dbReference type="Pfam" id="PF04002">
    <property type="entry name" value="RadC"/>
    <property type="match status" value="1"/>
</dbReference>
<dbReference type="EMBL" id="JAGGKN010000002">
    <property type="protein sequence ID" value="MBP1951599.1"/>
    <property type="molecule type" value="Genomic_DNA"/>
</dbReference>
<comment type="caution">
    <text evidence="2">The sequence shown here is derived from an EMBL/GenBank/DDBJ whole genome shotgun (WGS) entry which is preliminary data.</text>
</comment>
<dbReference type="Gene3D" id="3.40.140.10">
    <property type="entry name" value="Cytidine Deaminase, domain 2"/>
    <property type="match status" value="1"/>
</dbReference>
<evidence type="ECO:0000313" key="2">
    <source>
        <dbReference type="EMBL" id="MBP1951599.1"/>
    </source>
</evidence>
<evidence type="ECO:0000313" key="3">
    <source>
        <dbReference type="Proteomes" id="UP001519348"/>
    </source>
</evidence>
<feature type="domain" description="RadC-like JAB" evidence="1">
    <location>
        <begin position="1"/>
        <end position="34"/>
    </location>
</feature>
<evidence type="ECO:0000259" key="1">
    <source>
        <dbReference type="Pfam" id="PF04002"/>
    </source>
</evidence>
<dbReference type="Proteomes" id="UP001519348">
    <property type="component" value="Unassembled WGS sequence"/>
</dbReference>
<protein>
    <submittedName>
        <fullName evidence="2">DNA repair protein RadC</fullName>
    </submittedName>
</protein>
<proteinExistence type="predicted"/>
<organism evidence="2 3">
    <name type="scientific">Jeotgalicoccus aerolatus</name>
    <dbReference type="NCBI Taxonomy" id="709510"/>
    <lineage>
        <taxon>Bacteria</taxon>
        <taxon>Bacillati</taxon>
        <taxon>Bacillota</taxon>
        <taxon>Bacilli</taxon>
        <taxon>Bacillales</taxon>
        <taxon>Staphylococcaceae</taxon>
        <taxon>Jeotgalicoccus</taxon>
    </lineage>
</organism>